<evidence type="ECO:0000313" key="3">
    <source>
        <dbReference type="Proteomes" id="UP000030742"/>
    </source>
</evidence>
<protein>
    <submittedName>
        <fullName evidence="2">Uncharacterized protein</fullName>
    </submittedName>
</protein>
<name>U4UGG2_DENPD</name>
<evidence type="ECO:0000313" key="2">
    <source>
        <dbReference type="EMBL" id="ERL91428.1"/>
    </source>
</evidence>
<proteinExistence type="predicted"/>
<accession>U4UGG2</accession>
<dbReference type="AlphaFoldDB" id="U4UGG2"/>
<dbReference type="EMBL" id="KB632286">
    <property type="protein sequence ID" value="ERL91428.1"/>
    <property type="molecule type" value="Genomic_DNA"/>
</dbReference>
<dbReference type="Proteomes" id="UP000030742">
    <property type="component" value="Unassembled WGS sequence"/>
</dbReference>
<feature type="chain" id="PRO_5004656140" evidence="1">
    <location>
        <begin position="19"/>
        <end position="239"/>
    </location>
</feature>
<reference evidence="2 3" key="1">
    <citation type="journal article" date="2013" name="Genome Biol.">
        <title>Draft genome of the mountain pine beetle, Dendroctonus ponderosae Hopkins, a major forest pest.</title>
        <authorList>
            <person name="Keeling C.I."/>
            <person name="Yuen M.M."/>
            <person name="Liao N.Y."/>
            <person name="Docking T.R."/>
            <person name="Chan S.K."/>
            <person name="Taylor G.A."/>
            <person name="Palmquist D.L."/>
            <person name="Jackman S.D."/>
            <person name="Nguyen A."/>
            <person name="Li M."/>
            <person name="Henderson H."/>
            <person name="Janes J.K."/>
            <person name="Zhao Y."/>
            <person name="Pandoh P."/>
            <person name="Moore R."/>
            <person name="Sperling F.A."/>
            <person name="Huber D.P."/>
            <person name="Birol I."/>
            <person name="Jones S.J."/>
            <person name="Bohlmann J."/>
        </authorList>
    </citation>
    <scope>NUCLEOTIDE SEQUENCE</scope>
</reference>
<keyword evidence="1" id="KW-0732">Signal</keyword>
<sequence length="239" mass="25968">MNTLKILAFLGCFAAGTAQPAQNSVLCYFCDPIGNINIQSCSEPGNSLVPMNCSIDSEKLRVGCYSEFLNYNTSAKVSSNSVLCFECSPQVNAGNCIEPAKSLTPRNCSIHTPGFSVACYSEFLIHNNVSGNTARNNRTGIYRGCYSYHIGSRTEFDYCSKFPGLNVTRQYCETCNGSRCNHYYFNNAVDGVRVATSGVGFPKLRARGGSTIALNNNINFILTLSLGLLISDIIITGLY</sequence>
<evidence type="ECO:0000256" key="1">
    <source>
        <dbReference type="SAM" id="SignalP"/>
    </source>
</evidence>
<organism evidence="2 3">
    <name type="scientific">Dendroctonus ponderosae</name>
    <name type="common">Mountain pine beetle</name>
    <dbReference type="NCBI Taxonomy" id="77166"/>
    <lineage>
        <taxon>Eukaryota</taxon>
        <taxon>Metazoa</taxon>
        <taxon>Ecdysozoa</taxon>
        <taxon>Arthropoda</taxon>
        <taxon>Hexapoda</taxon>
        <taxon>Insecta</taxon>
        <taxon>Pterygota</taxon>
        <taxon>Neoptera</taxon>
        <taxon>Endopterygota</taxon>
        <taxon>Coleoptera</taxon>
        <taxon>Polyphaga</taxon>
        <taxon>Cucujiformia</taxon>
        <taxon>Curculionidae</taxon>
        <taxon>Scolytinae</taxon>
        <taxon>Dendroctonus</taxon>
    </lineage>
</organism>
<feature type="signal peptide" evidence="1">
    <location>
        <begin position="1"/>
        <end position="18"/>
    </location>
</feature>
<gene>
    <name evidence="2" type="ORF">D910_08759</name>
</gene>